<name>A0A074LNZ9_9BACL</name>
<comment type="caution">
    <text evidence="1">The sequence shown here is derived from an EMBL/GenBank/DDBJ whole genome shotgun (WGS) entry which is preliminary data.</text>
</comment>
<protein>
    <recommendedName>
        <fullName evidence="3">Glycine zipper domain-containing protein</fullName>
    </recommendedName>
</protein>
<proteinExistence type="predicted"/>
<evidence type="ECO:0008006" key="3">
    <source>
        <dbReference type="Google" id="ProtNLM"/>
    </source>
</evidence>
<dbReference type="AlphaFoldDB" id="A0A074LNZ9"/>
<evidence type="ECO:0000313" key="2">
    <source>
        <dbReference type="Proteomes" id="UP000027931"/>
    </source>
</evidence>
<evidence type="ECO:0000313" key="1">
    <source>
        <dbReference type="EMBL" id="KEO82220.1"/>
    </source>
</evidence>
<reference evidence="1 2" key="1">
    <citation type="journal article" date="2013" name="Int. J. Syst. Evol. Microbiol.">
        <title>Tumebacillus flagellatus sp. nov., an alpha-amylase/pullulanase-producing bacterium isolated from cassava wastewater.</title>
        <authorList>
            <person name="Wang Q."/>
            <person name="Xie N."/>
            <person name="Qin Y."/>
            <person name="Shen N."/>
            <person name="Zhu J."/>
            <person name="Mi H."/>
            <person name="Huang R."/>
        </authorList>
    </citation>
    <scope>NUCLEOTIDE SEQUENCE [LARGE SCALE GENOMIC DNA]</scope>
    <source>
        <strain evidence="1 2">GST4</strain>
    </source>
</reference>
<dbReference type="EMBL" id="JMIR01000025">
    <property type="protein sequence ID" value="KEO82220.1"/>
    <property type="molecule type" value="Genomic_DNA"/>
</dbReference>
<gene>
    <name evidence="1" type="ORF">EL26_16345</name>
</gene>
<dbReference type="OrthoDB" id="2891040at2"/>
<dbReference type="Proteomes" id="UP000027931">
    <property type="component" value="Unassembled WGS sequence"/>
</dbReference>
<sequence>MFRGGSLWAGIISGGMQQLQHTKALQNGAMDRKTYAVHTTGNVSSALGTMAGIEYGAMLGSAVMPGIGTIAGSIVGGIVGDRVGRYVGHNTGRMMFNTANQVVDTVNDQILH</sequence>
<organism evidence="1 2">
    <name type="scientific">Tumebacillus flagellatus</name>
    <dbReference type="NCBI Taxonomy" id="1157490"/>
    <lineage>
        <taxon>Bacteria</taxon>
        <taxon>Bacillati</taxon>
        <taxon>Bacillota</taxon>
        <taxon>Bacilli</taxon>
        <taxon>Bacillales</taxon>
        <taxon>Alicyclobacillaceae</taxon>
        <taxon>Tumebacillus</taxon>
    </lineage>
</organism>
<accession>A0A074LNZ9</accession>
<dbReference type="eggNOG" id="ENOG50332U1">
    <property type="taxonomic scope" value="Bacteria"/>
</dbReference>
<keyword evidence="2" id="KW-1185">Reference proteome</keyword>